<dbReference type="EMBL" id="VSSQ01047086">
    <property type="protein sequence ID" value="MPN01066.1"/>
    <property type="molecule type" value="Genomic_DNA"/>
</dbReference>
<accession>A0A645EHZ1</accession>
<reference evidence="2" key="1">
    <citation type="submission" date="2019-08" db="EMBL/GenBank/DDBJ databases">
        <authorList>
            <person name="Kucharzyk K."/>
            <person name="Murdoch R.W."/>
            <person name="Higgins S."/>
            <person name="Loffler F."/>
        </authorList>
    </citation>
    <scope>NUCLEOTIDE SEQUENCE</scope>
</reference>
<feature type="transmembrane region" description="Helical" evidence="1">
    <location>
        <begin position="48"/>
        <end position="68"/>
    </location>
</feature>
<keyword evidence="1" id="KW-0472">Membrane</keyword>
<organism evidence="2">
    <name type="scientific">bioreactor metagenome</name>
    <dbReference type="NCBI Taxonomy" id="1076179"/>
    <lineage>
        <taxon>unclassified sequences</taxon>
        <taxon>metagenomes</taxon>
        <taxon>ecological metagenomes</taxon>
    </lineage>
</organism>
<feature type="transmembrane region" description="Helical" evidence="1">
    <location>
        <begin position="88"/>
        <end position="108"/>
    </location>
</feature>
<keyword evidence="1" id="KW-1133">Transmembrane helix</keyword>
<evidence type="ECO:0000256" key="1">
    <source>
        <dbReference type="SAM" id="Phobius"/>
    </source>
</evidence>
<protein>
    <submittedName>
        <fullName evidence="2">Uncharacterized protein</fullName>
    </submittedName>
</protein>
<sequence length="141" mass="16175">MILFLIIYFMQRTIRRQSEVFNCYYTGEFNTYLNSVNFEAVYARVSAISGYLGLAVLIAYPTYFFVYLPSKYIAILNGTGIIFAESPFFPDIATIVFSSIAVIMGIVLKIPQVKAFMKNIYLCKFKSDYSTDKSPYRSFIS</sequence>
<comment type="caution">
    <text evidence="2">The sequence shown here is derived from an EMBL/GenBank/DDBJ whole genome shotgun (WGS) entry which is preliminary data.</text>
</comment>
<evidence type="ECO:0000313" key="2">
    <source>
        <dbReference type="EMBL" id="MPN01066.1"/>
    </source>
</evidence>
<proteinExistence type="predicted"/>
<name>A0A645EHZ1_9ZZZZ</name>
<dbReference type="AlphaFoldDB" id="A0A645EHZ1"/>
<keyword evidence="1" id="KW-0812">Transmembrane</keyword>
<gene>
    <name evidence="2" type="ORF">SDC9_148266</name>
</gene>